<dbReference type="NCBIfam" id="NF002014">
    <property type="entry name" value="PRK00819.1-4"/>
    <property type="match status" value="1"/>
</dbReference>
<evidence type="ECO:0000313" key="7">
    <source>
        <dbReference type="Proteomes" id="UP001236014"/>
    </source>
</evidence>
<evidence type="ECO:0000313" key="6">
    <source>
        <dbReference type="EMBL" id="WIX78562.1"/>
    </source>
</evidence>
<comment type="similarity">
    <text evidence="1 5">Belongs to the KptA/TPT1 family.</text>
</comment>
<keyword evidence="2 5" id="KW-0808">Transferase</keyword>
<dbReference type="AlphaFoldDB" id="A0A9Y2IEF8"/>
<dbReference type="InterPro" id="IPR042080">
    <property type="entry name" value="RNA_2'-PTrans_N"/>
</dbReference>
<reference evidence="6 7" key="1">
    <citation type="submission" date="2023-06" db="EMBL/GenBank/DDBJ databases">
        <authorList>
            <person name="Oyuntsetseg B."/>
            <person name="Kim S.B."/>
        </authorList>
    </citation>
    <scope>NUCLEOTIDE SEQUENCE [LARGE SCALE GENOMIC DNA]</scope>
    <source>
        <strain evidence="6 7">2-15</strain>
    </source>
</reference>
<keyword evidence="7" id="KW-1185">Reference proteome</keyword>
<dbReference type="InterPro" id="IPR042081">
    <property type="entry name" value="RNA_2'-PTrans_C"/>
</dbReference>
<dbReference type="EMBL" id="CP127294">
    <property type="protein sequence ID" value="WIX78562.1"/>
    <property type="molecule type" value="Genomic_DNA"/>
</dbReference>
<evidence type="ECO:0000256" key="3">
    <source>
        <dbReference type="ARBA" id="ARBA00023027"/>
    </source>
</evidence>
<accession>A0A9Y2IEF8</accession>
<comment type="function">
    <text evidence="4 5">Removes the 2'-phosphate from RNA via an intermediate in which the phosphate is ADP-ribosylated by NAD followed by a presumed transesterification to release the RNA and generate ADP-ribose 1''-2''-cyclic phosphate (APPR&gt;P). May function as an ADP-ribosylase.</text>
</comment>
<dbReference type="GO" id="GO:0006388">
    <property type="term" value="P:tRNA splicing, via endonucleolytic cleavage and ligation"/>
    <property type="evidence" value="ECO:0007669"/>
    <property type="project" value="UniProtKB-UniRule"/>
</dbReference>
<protein>
    <recommendedName>
        <fullName evidence="5">Probable RNA 2'-phosphotransferase</fullName>
        <ecNumber evidence="5">2.7.1.-</ecNumber>
    </recommendedName>
</protein>
<dbReference type="InterPro" id="IPR022928">
    <property type="entry name" value="RNA_2'-PTrans_KptA"/>
</dbReference>
<dbReference type="InterPro" id="IPR002745">
    <property type="entry name" value="Ptrans_KptA/Tpt1"/>
</dbReference>
<dbReference type="Proteomes" id="UP001236014">
    <property type="component" value="Chromosome"/>
</dbReference>
<proteinExistence type="inferred from homology"/>
<evidence type="ECO:0000256" key="4">
    <source>
        <dbReference type="ARBA" id="ARBA00025212"/>
    </source>
</evidence>
<organism evidence="6 7">
    <name type="scientific">Amycolatopsis carbonis</name>
    <dbReference type="NCBI Taxonomy" id="715471"/>
    <lineage>
        <taxon>Bacteria</taxon>
        <taxon>Bacillati</taxon>
        <taxon>Actinomycetota</taxon>
        <taxon>Actinomycetes</taxon>
        <taxon>Pseudonocardiales</taxon>
        <taxon>Pseudonocardiaceae</taxon>
        <taxon>Amycolatopsis</taxon>
    </lineage>
</organism>
<evidence type="ECO:0000256" key="5">
    <source>
        <dbReference type="HAMAP-Rule" id="MF_00299"/>
    </source>
</evidence>
<dbReference type="Pfam" id="PF01885">
    <property type="entry name" value="PTS_2-RNA"/>
    <property type="match status" value="1"/>
</dbReference>
<gene>
    <name evidence="5" type="primary">kptA</name>
    <name evidence="6" type="ORF">QRX50_45670</name>
</gene>
<name>A0A9Y2IEF8_9PSEU</name>
<dbReference type="Gene3D" id="3.20.170.30">
    <property type="match status" value="1"/>
</dbReference>
<dbReference type="GO" id="GO:0003950">
    <property type="term" value="F:NAD+ poly-ADP-ribosyltransferase activity"/>
    <property type="evidence" value="ECO:0007669"/>
    <property type="project" value="InterPro"/>
</dbReference>
<dbReference type="Gene3D" id="1.10.10.970">
    <property type="entry name" value="RNA 2'-phosphotransferase, Tpt1/KptA family, N-terminal domain"/>
    <property type="match status" value="1"/>
</dbReference>
<dbReference type="RefSeq" id="WP_285969276.1">
    <property type="nucleotide sequence ID" value="NZ_CP127294.1"/>
</dbReference>
<dbReference type="SUPFAM" id="SSF56399">
    <property type="entry name" value="ADP-ribosylation"/>
    <property type="match status" value="1"/>
</dbReference>
<dbReference type="KEGG" id="acab:QRX50_45670"/>
<dbReference type="HAMAP" id="MF_00299">
    <property type="entry name" value="KptA"/>
    <property type="match status" value="1"/>
</dbReference>
<dbReference type="PANTHER" id="PTHR12684">
    <property type="entry name" value="PUTATIVE PHOSPHOTRANSFERASE"/>
    <property type="match status" value="1"/>
</dbReference>
<dbReference type="EC" id="2.7.1.-" evidence="5"/>
<keyword evidence="3 5" id="KW-0520">NAD</keyword>
<evidence type="ECO:0000256" key="1">
    <source>
        <dbReference type="ARBA" id="ARBA00009836"/>
    </source>
</evidence>
<dbReference type="GO" id="GO:0000215">
    <property type="term" value="F:tRNA 2'-phosphotransferase activity"/>
    <property type="evidence" value="ECO:0007669"/>
    <property type="project" value="TreeGrafter"/>
</dbReference>
<evidence type="ECO:0000256" key="2">
    <source>
        <dbReference type="ARBA" id="ARBA00022679"/>
    </source>
</evidence>
<sequence length="181" mass="19713">MDEKHMIRVSKRLSHHLRHEPEAIGLTLDAAGWVGVDELLAALGTHGARVSRADLAEVVERNNKQRFAFDGSGQRIRANQGHSVSVELGLERLAPPEVLYHGTATRFLPAIYSEGLRPMRRHAVHLSAAVETALAVGARHGRPVVLRVAAADMAAAGHEFQRSENGVWLTAAVAPEYLTEN</sequence>
<dbReference type="PANTHER" id="PTHR12684:SF2">
    <property type="entry name" value="TRNA 2'-PHOSPHOTRANSFERASE 1"/>
    <property type="match status" value="1"/>
</dbReference>